<accession>A0A1H8TKR0</accession>
<name>A0A1H8TKR0_9FIRM</name>
<dbReference type="Proteomes" id="UP000198847">
    <property type="component" value="Unassembled WGS sequence"/>
</dbReference>
<dbReference type="OrthoDB" id="9780944at2"/>
<organism evidence="1 2">
    <name type="scientific">Propionispora vibrioides</name>
    <dbReference type="NCBI Taxonomy" id="112903"/>
    <lineage>
        <taxon>Bacteria</taxon>
        <taxon>Bacillati</taxon>
        <taxon>Bacillota</taxon>
        <taxon>Negativicutes</taxon>
        <taxon>Selenomonadales</taxon>
        <taxon>Sporomusaceae</taxon>
        <taxon>Propionispora</taxon>
    </lineage>
</organism>
<evidence type="ECO:0000313" key="1">
    <source>
        <dbReference type="EMBL" id="SEO91447.1"/>
    </source>
</evidence>
<evidence type="ECO:0008006" key="3">
    <source>
        <dbReference type="Google" id="ProtNLM"/>
    </source>
</evidence>
<sequence>MKRIVSISLGASERDHHSVETIGGQPVAISRIGTDGSIKKAMQLIRQLDGQVDAFGLGGTDLYIYAGGKRYTFRESARLAGVARKTPVVDGSGLKNTLERRVIQFLDDQRIVQFQDTPVLLVCAVDRFGMAEALTERGSKLVFGDLLFGVGLPLPLHTLTGLARLARCLAPVITRLPVRFFYPTGLSQQQATPRFGSYFREAAVIAGDFHYIRRYMPDSLAGKSIITNTVTAQDMALLKERGVKTLITTTPWMSGRSCGTNVLEGVLVALAGKRPEELTGRDYERWLTELDIRPRIECWG</sequence>
<keyword evidence="2" id="KW-1185">Reference proteome</keyword>
<reference evidence="1 2" key="1">
    <citation type="submission" date="2016-10" db="EMBL/GenBank/DDBJ databases">
        <authorList>
            <person name="de Groot N.N."/>
        </authorList>
    </citation>
    <scope>NUCLEOTIDE SEQUENCE [LARGE SCALE GENOMIC DNA]</scope>
    <source>
        <strain evidence="1 2">DSM 13305</strain>
    </source>
</reference>
<protein>
    <recommendedName>
        <fullName evidence="3">Quinate 5-dehydrogenase</fullName>
    </recommendedName>
</protein>
<dbReference type="STRING" id="112903.SAMN04490178_1074"/>
<dbReference type="RefSeq" id="WP_091745357.1">
    <property type="nucleotide sequence ID" value="NZ_FODY01000007.1"/>
</dbReference>
<proteinExistence type="predicted"/>
<dbReference type="EMBL" id="FODY01000007">
    <property type="protein sequence ID" value="SEO91447.1"/>
    <property type="molecule type" value="Genomic_DNA"/>
</dbReference>
<gene>
    <name evidence="1" type="ORF">SAMN04490178_1074</name>
</gene>
<dbReference type="AlphaFoldDB" id="A0A1H8TKR0"/>
<evidence type="ECO:0000313" key="2">
    <source>
        <dbReference type="Proteomes" id="UP000198847"/>
    </source>
</evidence>